<dbReference type="Pfam" id="PF07940">
    <property type="entry name" value="Hepar_II_III_C"/>
    <property type="match status" value="1"/>
</dbReference>
<protein>
    <submittedName>
        <fullName evidence="5">Heparinase II/III-like protein</fullName>
    </submittedName>
</protein>
<dbReference type="AlphaFoldDB" id="A0A1N7NE15"/>
<name>A0A1N7NE15_9BACT</name>
<dbReference type="EMBL" id="FTOR01000002">
    <property type="protein sequence ID" value="SIS96536.1"/>
    <property type="molecule type" value="Genomic_DNA"/>
</dbReference>
<dbReference type="SUPFAM" id="SSF48230">
    <property type="entry name" value="Chondroitin AC/alginate lyase"/>
    <property type="match status" value="1"/>
</dbReference>
<comment type="subcellular location">
    <subcellularLocation>
        <location evidence="1">Cell envelope</location>
    </subcellularLocation>
</comment>
<evidence type="ECO:0000259" key="2">
    <source>
        <dbReference type="Pfam" id="PF07940"/>
    </source>
</evidence>
<feature type="domain" description="Heparinase II/III-like C-terminal" evidence="2">
    <location>
        <begin position="457"/>
        <end position="545"/>
    </location>
</feature>
<feature type="domain" description="Endo-acting ulvan lyase 2nd" evidence="4">
    <location>
        <begin position="310"/>
        <end position="406"/>
    </location>
</feature>
<dbReference type="GO" id="GO:0016829">
    <property type="term" value="F:lyase activity"/>
    <property type="evidence" value="ECO:0007669"/>
    <property type="project" value="InterPro"/>
</dbReference>
<proteinExistence type="predicted"/>
<sequence>MEVLKSNLPNLKQYIQQSPQSQLTLEKLTASIAPYIKSCQTDSTYMLSRLQLYWKTHATEVYIKGGVFDHTEGQAEKPTVRFPGARDHITPYAAPKPENLLPYADDTKGVYLVNRSRPGEPMEWVEVAKTGRVIETINTQLMGMAYTAAWLYQFKGEEQYARFAVGLFDTYMQGMFYRSTPHDITHGHHETIAGLATFEVIQEAALLGHLTGVYDLLYDYLSQHQQANMPLYTTVFRKWAEVQIHHGVAFNNWNLIEARNVLNIAAVLEDNPAYADGKGRQYYTDAILNHDTERQWSLAKLLREGYDSTTGIWNECPGYSLNVLADFTGIVQRFDKQYQHDILPGMPVLEKAVPAAAQYLFPNGCFTAFGDSHYGRLSLTPARQLLANAQLHHKPAQAATYSRYLRTLEAFYTGISSTEEKKEGIAAMLMPPNETEKQNEYDNKTTTPGHITDYVTPVFSAPKVSYLAVRNGFDSTQGLMVALSGSKGNHMHAGGISLELYGKGMILAPEAGIGTSYFQPDYGEYYSQFPAHNTVAVDGISAYPVMKSNHGFQLLHSYPASGVATGFFPLVSMANVSFIEPETQALQNRLIAIIRTGNTAGYYIDVFRSARQDGRDKMHDYFYHNMGQQLTLQDSNGAPLPLQPTESLTFAGGHLSAYDYFWDKQSITIPQNIQAVFRLQMPHQPEVQMHLWMKGENDREIFSVKAPASKAIDRMGLPQEIATLPLPTIVARQKGEAWKRPFTVVLEPATTAAPASIATIQSFTPHTANSTVTGITITTRNGGTQWIFAADSTAKASYGPYASNGTLGIISQQHDTLQYLFLSGGTHISCGAYQLTTRKGPAAAALCQKVDGWYFTASAPVTLTLPQQVITRHNLLTVTTGNTTQQYTGKPGQSHSSKGNTVTFTLPAMPYTKIQF</sequence>
<dbReference type="InterPro" id="IPR012480">
    <property type="entry name" value="Hepar_II_III_C"/>
</dbReference>
<dbReference type="Pfam" id="PF26377">
    <property type="entry name" value="Ulvan_lyase_2nd"/>
    <property type="match status" value="1"/>
</dbReference>
<evidence type="ECO:0000313" key="5">
    <source>
        <dbReference type="EMBL" id="SIS96536.1"/>
    </source>
</evidence>
<dbReference type="InterPro" id="IPR058848">
    <property type="entry name" value="Ulvan_lyase_C"/>
</dbReference>
<dbReference type="Proteomes" id="UP000186917">
    <property type="component" value="Unassembled WGS sequence"/>
</dbReference>
<accession>A0A1N7NE15</accession>
<organism evidence="5 6">
    <name type="scientific">Filimonas lacunae</name>
    <dbReference type="NCBI Taxonomy" id="477680"/>
    <lineage>
        <taxon>Bacteria</taxon>
        <taxon>Pseudomonadati</taxon>
        <taxon>Bacteroidota</taxon>
        <taxon>Chitinophagia</taxon>
        <taxon>Chitinophagales</taxon>
        <taxon>Chitinophagaceae</taxon>
        <taxon>Filimonas</taxon>
    </lineage>
</organism>
<evidence type="ECO:0000256" key="1">
    <source>
        <dbReference type="ARBA" id="ARBA00004196"/>
    </source>
</evidence>
<gene>
    <name evidence="5" type="ORF">SAMN05421788_102368</name>
</gene>
<dbReference type="InterPro" id="IPR058849">
    <property type="entry name" value="Ulvan_lyase_2nd"/>
</dbReference>
<dbReference type="InterPro" id="IPR008929">
    <property type="entry name" value="Chondroitin_lyas"/>
</dbReference>
<keyword evidence="6" id="KW-1185">Reference proteome</keyword>
<feature type="domain" description="Endo-acting ulvan lyase C-terminal" evidence="3">
    <location>
        <begin position="760"/>
        <end position="844"/>
    </location>
</feature>
<reference evidence="6" key="1">
    <citation type="submission" date="2017-01" db="EMBL/GenBank/DDBJ databases">
        <authorList>
            <person name="Varghese N."/>
            <person name="Submissions S."/>
        </authorList>
    </citation>
    <scope>NUCLEOTIDE SEQUENCE [LARGE SCALE GENOMIC DNA]</scope>
    <source>
        <strain evidence="6">DSM 21054</strain>
    </source>
</reference>
<dbReference type="GO" id="GO:0030313">
    <property type="term" value="C:cell envelope"/>
    <property type="evidence" value="ECO:0007669"/>
    <property type="project" value="UniProtKB-SubCell"/>
</dbReference>
<dbReference type="STRING" id="477680.SAMN05421788_102368"/>
<evidence type="ECO:0000313" key="6">
    <source>
        <dbReference type="Proteomes" id="UP000186917"/>
    </source>
</evidence>
<dbReference type="Gene3D" id="2.70.98.70">
    <property type="match status" value="1"/>
</dbReference>
<dbReference type="Gene3D" id="1.50.10.100">
    <property type="entry name" value="Chondroitin AC/alginate lyase"/>
    <property type="match status" value="1"/>
</dbReference>
<evidence type="ECO:0000259" key="4">
    <source>
        <dbReference type="Pfam" id="PF26377"/>
    </source>
</evidence>
<evidence type="ECO:0000259" key="3">
    <source>
        <dbReference type="Pfam" id="PF26374"/>
    </source>
</evidence>
<dbReference type="Pfam" id="PF26374">
    <property type="entry name" value="Ulvan_lyaseC"/>
    <property type="match status" value="1"/>
</dbReference>